<sequence length="463" mass="51560">MKKLYIFLLACLSLTSCEIDEDINVNPNKPSKASGGQLLANSMLSLPGLSSSTQAQFMAQYLSELQYVGASLYPEGATNFYGWYTGPLMNLETVINSEELDGKEGPIANQKAVAKILKAYYFWNITDRWGDVPYSQALKGNENFAPAYDTQESIYNNLFILLDEANEQIVSGAISNDIVYGGDVEKWRKLGNTVRLLMALRISEVNPAKGKEEFNKALAAGIMTSNADNFVFKHLPVQVNENFWYSQIGRQNRLTWWSLSENLVNTLKANADPRLPVFANTNDTQEYAGLRFGSPNGGDPIKYSTLGGQLWKQDAPVYLLTYAQALFAKAEAAKRGWIEGGDAEAEANYNEAIKQSIAQWTGSTTEAADYLANAEVAYKPDTALEQIATQRYIHLFMHGYEAWAEWRRTGYPNNLVSPEGKAVPTRLMYTATEAANNTANYNEALKRQFGGTDGLYGKVWWDK</sequence>
<name>A0A2T5YGF4_9BACT</name>
<dbReference type="Gene3D" id="1.25.40.390">
    <property type="match status" value="1"/>
</dbReference>
<evidence type="ECO:0000313" key="2">
    <source>
        <dbReference type="Proteomes" id="UP000244225"/>
    </source>
</evidence>
<protein>
    <submittedName>
        <fullName evidence="1">SusD-like starch-binding protein associating with outer membrane</fullName>
    </submittedName>
</protein>
<accession>A0A2T5YGF4</accession>
<comment type="caution">
    <text evidence="1">The sequence shown here is derived from an EMBL/GenBank/DDBJ whole genome shotgun (WGS) entry which is preliminary data.</text>
</comment>
<dbReference type="Proteomes" id="UP000244225">
    <property type="component" value="Unassembled WGS sequence"/>
</dbReference>
<dbReference type="InterPro" id="IPR011990">
    <property type="entry name" value="TPR-like_helical_dom_sf"/>
</dbReference>
<proteinExistence type="predicted"/>
<dbReference type="Pfam" id="PF12771">
    <property type="entry name" value="SusD-like_2"/>
    <property type="match status" value="1"/>
</dbReference>
<dbReference type="EMBL" id="QBKI01000006">
    <property type="protein sequence ID" value="PTX18361.1"/>
    <property type="molecule type" value="Genomic_DNA"/>
</dbReference>
<dbReference type="RefSeq" id="WP_108212232.1">
    <property type="nucleotide sequence ID" value="NZ_QBKI01000006.1"/>
</dbReference>
<dbReference type="PROSITE" id="PS51257">
    <property type="entry name" value="PROKAR_LIPOPROTEIN"/>
    <property type="match status" value="1"/>
</dbReference>
<reference evidence="1 2" key="1">
    <citation type="submission" date="2018-04" db="EMBL/GenBank/DDBJ databases">
        <title>Genomic Encyclopedia of Archaeal and Bacterial Type Strains, Phase II (KMG-II): from individual species to whole genera.</title>
        <authorList>
            <person name="Goeker M."/>
        </authorList>
    </citation>
    <scope>NUCLEOTIDE SEQUENCE [LARGE SCALE GENOMIC DNA]</scope>
    <source>
        <strain evidence="1 2">DSM 100162</strain>
    </source>
</reference>
<organism evidence="1 2">
    <name type="scientific">Pontibacter mucosus</name>
    <dbReference type="NCBI Taxonomy" id="1649266"/>
    <lineage>
        <taxon>Bacteria</taxon>
        <taxon>Pseudomonadati</taxon>
        <taxon>Bacteroidota</taxon>
        <taxon>Cytophagia</taxon>
        <taxon>Cytophagales</taxon>
        <taxon>Hymenobacteraceae</taxon>
        <taxon>Pontibacter</taxon>
    </lineage>
</organism>
<dbReference type="AlphaFoldDB" id="A0A2T5YGF4"/>
<dbReference type="OrthoDB" id="622163at2"/>
<keyword evidence="2" id="KW-1185">Reference proteome</keyword>
<evidence type="ECO:0000313" key="1">
    <source>
        <dbReference type="EMBL" id="PTX18361.1"/>
    </source>
</evidence>
<gene>
    <name evidence="1" type="ORF">C8N40_106161</name>
</gene>
<dbReference type="SUPFAM" id="SSF48452">
    <property type="entry name" value="TPR-like"/>
    <property type="match status" value="1"/>
</dbReference>
<dbReference type="InterPro" id="IPR041662">
    <property type="entry name" value="SusD-like_2"/>
</dbReference>